<sequence>MRSQEIGSVGLEEIPVENGDLEGVPPLEERMAPENSIRSPTMGVDMGALLEEAAERGTRAALQWMRRENQVLPPNPDPKPPVTKEREGSVGSSRAPEGPRRQGVMEDPRIEALQEQIVDNLPRRLPHAKVFETKEIPAPASPTEEIQQISLDLECLQNKFG</sequence>
<dbReference type="Proteomes" id="UP001293254">
    <property type="component" value="Unassembled WGS sequence"/>
</dbReference>
<dbReference type="EMBL" id="JACGWO010000006">
    <property type="protein sequence ID" value="KAK4424203.1"/>
    <property type="molecule type" value="Genomic_DNA"/>
</dbReference>
<gene>
    <name evidence="2" type="ORF">Salat_1613700</name>
</gene>
<reference evidence="2" key="1">
    <citation type="submission" date="2020-06" db="EMBL/GenBank/DDBJ databases">
        <authorList>
            <person name="Li T."/>
            <person name="Hu X."/>
            <person name="Zhang T."/>
            <person name="Song X."/>
            <person name="Zhang H."/>
            <person name="Dai N."/>
            <person name="Sheng W."/>
            <person name="Hou X."/>
            <person name="Wei L."/>
        </authorList>
    </citation>
    <scope>NUCLEOTIDE SEQUENCE</scope>
    <source>
        <strain evidence="2">3651</strain>
        <tissue evidence="2">Leaf</tissue>
    </source>
</reference>
<evidence type="ECO:0000313" key="2">
    <source>
        <dbReference type="EMBL" id="KAK4424203.1"/>
    </source>
</evidence>
<protein>
    <submittedName>
        <fullName evidence="2">Uncharacterized protein</fullName>
    </submittedName>
</protein>
<name>A0AAE2CJ90_9LAMI</name>
<reference evidence="2" key="2">
    <citation type="journal article" date="2024" name="Plant">
        <title>Genomic evolution and insights into agronomic trait innovations of Sesamum species.</title>
        <authorList>
            <person name="Miao H."/>
            <person name="Wang L."/>
            <person name="Qu L."/>
            <person name="Liu H."/>
            <person name="Sun Y."/>
            <person name="Le M."/>
            <person name="Wang Q."/>
            <person name="Wei S."/>
            <person name="Zheng Y."/>
            <person name="Lin W."/>
            <person name="Duan Y."/>
            <person name="Cao H."/>
            <person name="Xiong S."/>
            <person name="Wang X."/>
            <person name="Wei L."/>
            <person name="Li C."/>
            <person name="Ma Q."/>
            <person name="Ju M."/>
            <person name="Zhao R."/>
            <person name="Li G."/>
            <person name="Mu C."/>
            <person name="Tian Q."/>
            <person name="Mei H."/>
            <person name="Zhang T."/>
            <person name="Gao T."/>
            <person name="Zhang H."/>
        </authorList>
    </citation>
    <scope>NUCLEOTIDE SEQUENCE</scope>
    <source>
        <strain evidence="2">3651</strain>
    </source>
</reference>
<evidence type="ECO:0000256" key="1">
    <source>
        <dbReference type="SAM" id="MobiDB-lite"/>
    </source>
</evidence>
<comment type="caution">
    <text evidence="2">The sequence shown here is derived from an EMBL/GenBank/DDBJ whole genome shotgun (WGS) entry which is preliminary data.</text>
</comment>
<organism evidence="2 3">
    <name type="scientific">Sesamum alatum</name>
    <dbReference type="NCBI Taxonomy" id="300844"/>
    <lineage>
        <taxon>Eukaryota</taxon>
        <taxon>Viridiplantae</taxon>
        <taxon>Streptophyta</taxon>
        <taxon>Embryophyta</taxon>
        <taxon>Tracheophyta</taxon>
        <taxon>Spermatophyta</taxon>
        <taxon>Magnoliopsida</taxon>
        <taxon>eudicotyledons</taxon>
        <taxon>Gunneridae</taxon>
        <taxon>Pentapetalae</taxon>
        <taxon>asterids</taxon>
        <taxon>lamiids</taxon>
        <taxon>Lamiales</taxon>
        <taxon>Pedaliaceae</taxon>
        <taxon>Sesamum</taxon>
    </lineage>
</organism>
<proteinExistence type="predicted"/>
<keyword evidence="3" id="KW-1185">Reference proteome</keyword>
<feature type="compositionally biased region" description="Basic and acidic residues" evidence="1">
    <location>
        <begin position="97"/>
        <end position="107"/>
    </location>
</feature>
<dbReference type="AlphaFoldDB" id="A0AAE2CJ90"/>
<accession>A0AAE2CJ90</accession>
<feature type="region of interest" description="Disordered" evidence="1">
    <location>
        <begin position="1"/>
        <end position="41"/>
    </location>
</feature>
<evidence type="ECO:0000313" key="3">
    <source>
        <dbReference type="Proteomes" id="UP001293254"/>
    </source>
</evidence>
<feature type="region of interest" description="Disordered" evidence="1">
    <location>
        <begin position="66"/>
        <end position="107"/>
    </location>
</feature>